<protein>
    <recommendedName>
        <fullName evidence="2">HU domain-containing protein</fullName>
    </recommendedName>
</protein>
<dbReference type="EMBL" id="QFLI01000001">
    <property type="protein sequence ID" value="PXY02527.1"/>
    <property type="molecule type" value="Genomic_DNA"/>
</dbReference>
<dbReference type="OrthoDB" id="1081471at2"/>
<dbReference type="InterPro" id="IPR041607">
    <property type="entry name" value="HU-HIG"/>
</dbReference>
<organism evidence="3 4">
    <name type="scientific">Marinifilum breve</name>
    <dbReference type="NCBI Taxonomy" id="2184082"/>
    <lineage>
        <taxon>Bacteria</taxon>
        <taxon>Pseudomonadati</taxon>
        <taxon>Bacteroidota</taxon>
        <taxon>Bacteroidia</taxon>
        <taxon>Marinilabiliales</taxon>
        <taxon>Marinifilaceae</taxon>
    </lineage>
</organism>
<reference evidence="3 4" key="1">
    <citation type="submission" date="2018-05" db="EMBL/GenBank/DDBJ databases">
        <title>Marinifilum breve JC075T sp. nov., a marine bacterium isolated from Yongle Blue Hole in the South China Sea.</title>
        <authorList>
            <person name="Fu T."/>
        </authorList>
    </citation>
    <scope>NUCLEOTIDE SEQUENCE [LARGE SCALE GENOMIC DNA]</scope>
    <source>
        <strain evidence="3 4">JC075</strain>
    </source>
</reference>
<dbReference type="InterPro" id="IPR005902">
    <property type="entry name" value="HU_DNA-bd_put"/>
</dbReference>
<dbReference type="Pfam" id="PF18291">
    <property type="entry name" value="HU-HIG"/>
    <property type="match status" value="1"/>
</dbReference>
<sequence length="125" mass="14141">MKYRPIEKKNPQDRSQSKFYVQPVRGGTWGRKEIETYLVEKTALSKAEARGVTITLVDFIKEELLKGNAIKVEGLGTFSIRVKSEGSDTAEEVTAKNVKSVIISFRSDSELREEVSKIKFKKISD</sequence>
<dbReference type="Proteomes" id="UP000248079">
    <property type="component" value="Unassembled WGS sequence"/>
</dbReference>
<name>A0A2V4A3Q1_9BACT</name>
<evidence type="ECO:0000259" key="2">
    <source>
        <dbReference type="Pfam" id="PF18291"/>
    </source>
</evidence>
<dbReference type="RefSeq" id="WP_110358688.1">
    <property type="nucleotide sequence ID" value="NZ_QFLI01000001.1"/>
</dbReference>
<evidence type="ECO:0000313" key="4">
    <source>
        <dbReference type="Proteomes" id="UP000248079"/>
    </source>
</evidence>
<dbReference type="InterPro" id="IPR010992">
    <property type="entry name" value="IHF-like_DNA-bd_dom_sf"/>
</dbReference>
<dbReference type="NCBIfam" id="TIGR01201">
    <property type="entry name" value="HU_rel"/>
    <property type="match status" value="1"/>
</dbReference>
<evidence type="ECO:0000313" key="3">
    <source>
        <dbReference type="EMBL" id="PXY02527.1"/>
    </source>
</evidence>
<keyword evidence="1" id="KW-0238">DNA-binding</keyword>
<dbReference type="GO" id="GO:0003677">
    <property type="term" value="F:DNA binding"/>
    <property type="evidence" value="ECO:0007669"/>
    <property type="project" value="UniProtKB-KW"/>
</dbReference>
<evidence type="ECO:0000256" key="1">
    <source>
        <dbReference type="ARBA" id="ARBA00023125"/>
    </source>
</evidence>
<dbReference type="SUPFAM" id="SSF47729">
    <property type="entry name" value="IHF-like DNA-binding proteins"/>
    <property type="match status" value="1"/>
</dbReference>
<dbReference type="Gene3D" id="4.10.520.10">
    <property type="entry name" value="IHF-like DNA-binding proteins"/>
    <property type="match status" value="1"/>
</dbReference>
<dbReference type="AlphaFoldDB" id="A0A2V4A3Q1"/>
<keyword evidence="4" id="KW-1185">Reference proteome</keyword>
<proteinExistence type="predicted"/>
<gene>
    <name evidence="3" type="ORF">DF185_00080</name>
</gene>
<feature type="domain" description="HU" evidence="2">
    <location>
        <begin position="2"/>
        <end position="122"/>
    </location>
</feature>
<comment type="caution">
    <text evidence="3">The sequence shown here is derived from an EMBL/GenBank/DDBJ whole genome shotgun (WGS) entry which is preliminary data.</text>
</comment>
<accession>A0A2V4A3Q1</accession>